<evidence type="ECO:0000313" key="3">
    <source>
        <dbReference type="Proteomes" id="UP000242146"/>
    </source>
</evidence>
<sequence>MRNTDLSNHSEVAMLCPFCPTINDIGKTNPTLNKPWLTTLLLFFLLNCFLGYMDIPRDLNPPILFIIGKNRFFFNWNTMF</sequence>
<comment type="caution">
    <text evidence="2">The sequence shown here is derived from an EMBL/GenBank/DDBJ whole genome shotgun (WGS) entry which is preliminary data.</text>
</comment>
<proteinExistence type="predicted"/>
<evidence type="ECO:0000313" key="2">
    <source>
        <dbReference type="EMBL" id="ORX62943.1"/>
    </source>
</evidence>
<feature type="transmembrane region" description="Helical" evidence="1">
    <location>
        <begin position="36"/>
        <end position="55"/>
    </location>
</feature>
<dbReference type="AlphaFoldDB" id="A0A1X2GXX8"/>
<keyword evidence="1" id="KW-1133">Transmembrane helix</keyword>
<organism evidence="2 3">
    <name type="scientific">Hesseltinella vesiculosa</name>
    <dbReference type="NCBI Taxonomy" id="101127"/>
    <lineage>
        <taxon>Eukaryota</taxon>
        <taxon>Fungi</taxon>
        <taxon>Fungi incertae sedis</taxon>
        <taxon>Mucoromycota</taxon>
        <taxon>Mucoromycotina</taxon>
        <taxon>Mucoromycetes</taxon>
        <taxon>Mucorales</taxon>
        <taxon>Cunninghamellaceae</taxon>
        <taxon>Hesseltinella</taxon>
    </lineage>
</organism>
<dbReference type="EMBL" id="MCGT01000001">
    <property type="protein sequence ID" value="ORX62943.1"/>
    <property type="molecule type" value="Genomic_DNA"/>
</dbReference>
<protein>
    <submittedName>
        <fullName evidence="2">Uncharacterized protein</fullName>
    </submittedName>
</protein>
<evidence type="ECO:0000256" key="1">
    <source>
        <dbReference type="SAM" id="Phobius"/>
    </source>
</evidence>
<reference evidence="2 3" key="1">
    <citation type="submission" date="2016-07" db="EMBL/GenBank/DDBJ databases">
        <title>Pervasive Adenine N6-methylation of Active Genes in Fungi.</title>
        <authorList>
            <consortium name="DOE Joint Genome Institute"/>
            <person name="Mondo S.J."/>
            <person name="Dannebaum R.O."/>
            <person name="Kuo R.C."/>
            <person name="Labutti K."/>
            <person name="Haridas S."/>
            <person name="Kuo A."/>
            <person name="Salamov A."/>
            <person name="Ahrendt S.R."/>
            <person name="Lipzen A."/>
            <person name="Sullivan W."/>
            <person name="Andreopoulos W.B."/>
            <person name="Clum A."/>
            <person name="Lindquist E."/>
            <person name="Daum C."/>
            <person name="Ramamoorthy G.K."/>
            <person name="Gryganskyi A."/>
            <person name="Culley D."/>
            <person name="Magnuson J.K."/>
            <person name="James T.Y."/>
            <person name="O'Malley M.A."/>
            <person name="Stajich J.E."/>
            <person name="Spatafora J.W."/>
            <person name="Visel A."/>
            <person name="Grigoriev I.V."/>
        </authorList>
    </citation>
    <scope>NUCLEOTIDE SEQUENCE [LARGE SCALE GENOMIC DNA]</scope>
    <source>
        <strain evidence="2 3">NRRL 3301</strain>
    </source>
</reference>
<gene>
    <name evidence="2" type="ORF">DM01DRAFT_1008764</name>
</gene>
<dbReference type="Proteomes" id="UP000242146">
    <property type="component" value="Unassembled WGS sequence"/>
</dbReference>
<keyword evidence="1" id="KW-0812">Transmembrane</keyword>
<keyword evidence="1" id="KW-0472">Membrane</keyword>
<name>A0A1X2GXX8_9FUNG</name>
<keyword evidence="3" id="KW-1185">Reference proteome</keyword>
<accession>A0A1X2GXX8</accession>